<name>A0ABP7D908_9MICC</name>
<organism evidence="3 4">
    <name type="scientific">Arthrobacter ginkgonis</name>
    <dbReference type="NCBI Taxonomy" id="1630594"/>
    <lineage>
        <taxon>Bacteria</taxon>
        <taxon>Bacillati</taxon>
        <taxon>Actinomycetota</taxon>
        <taxon>Actinomycetes</taxon>
        <taxon>Micrococcales</taxon>
        <taxon>Micrococcaceae</taxon>
        <taxon>Arthrobacter</taxon>
    </lineage>
</organism>
<reference evidence="4" key="1">
    <citation type="journal article" date="2019" name="Int. J. Syst. Evol. Microbiol.">
        <title>The Global Catalogue of Microorganisms (GCM) 10K type strain sequencing project: providing services to taxonomists for standard genome sequencing and annotation.</title>
        <authorList>
            <consortium name="The Broad Institute Genomics Platform"/>
            <consortium name="The Broad Institute Genome Sequencing Center for Infectious Disease"/>
            <person name="Wu L."/>
            <person name="Ma J."/>
        </authorList>
    </citation>
    <scope>NUCLEOTIDE SEQUENCE [LARGE SCALE GENOMIC DNA]</scope>
    <source>
        <strain evidence="4">JCM 30742</strain>
    </source>
</reference>
<dbReference type="SUPFAM" id="SSF51905">
    <property type="entry name" value="FAD/NAD(P)-binding domain"/>
    <property type="match status" value="1"/>
</dbReference>
<dbReference type="InterPro" id="IPR050493">
    <property type="entry name" value="FAD-dep_Monooxygenase_BioMet"/>
</dbReference>
<gene>
    <name evidence="3" type="ORF">GCM10023081_43390</name>
</gene>
<accession>A0ABP7D908</accession>
<dbReference type="PANTHER" id="PTHR13789">
    <property type="entry name" value="MONOOXYGENASE"/>
    <property type="match status" value="1"/>
</dbReference>
<keyword evidence="2 3" id="KW-0503">Monooxygenase</keyword>
<evidence type="ECO:0000313" key="3">
    <source>
        <dbReference type="EMBL" id="GAA3702307.1"/>
    </source>
</evidence>
<evidence type="ECO:0000313" key="4">
    <source>
        <dbReference type="Proteomes" id="UP001500752"/>
    </source>
</evidence>
<dbReference type="Gene3D" id="3.50.50.60">
    <property type="entry name" value="FAD/NAD(P)-binding domain"/>
    <property type="match status" value="1"/>
</dbReference>
<dbReference type="PANTHER" id="PTHR13789:SF309">
    <property type="entry name" value="PUTATIVE (AFU_ORTHOLOGUE AFUA_6G14510)-RELATED"/>
    <property type="match status" value="1"/>
</dbReference>
<dbReference type="PRINTS" id="PR00420">
    <property type="entry name" value="RNGMNOXGNASE"/>
</dbReference>
<sequence>MGAGIGGLATARALGAAGWEVTVLEREPFLSTAGTQIGIWPSAWRTLQELGVAERLSSVAIGLPGGELLHPDGHVLVRIAARGTLRLVPRMELLEALLGGLPEGTVRWSNRAGPSSPPPPADVVVGADGVHSAVRAAAFPRARLRDTGVVAFRGVAPVPVDGASETWGRGLIFGTGPFPGGGTNWYAGVAVELAGTRNEDALAVLRRLYAGWHPGVQRVLDAVPEGGVDRRRIEQSAPLSSFVSANTVLVGDAAHAMAPHLGRGGCEAVADGLILAESLVRAPTVAEGLARYDHVRRRPSLRIVRASALVSRISNRSWRPGARDGLLTAIGSVAHRLS</sequence>
<dbReference type="GO" id="GO:0004497">
    <property type="term" value="F:monooxygenase activity"/>
    <property type="evidence" value="ECO:0007669"/>
    <property type="project" value="UniProtKB-KW"/>
</dbReference>
<proteinExistence type="predicted"/>
<evidence type="ECO:0000256" key="2">
    <source>
        <dbReference type="ARBA" id="ARBA00023033"/>
    </source>
</evidence>
<comment type="caution">
    <text evidence="3">The sequence shown here is derived from an EMBL/GenBank/DDBJ whole genome shotgun (WGS) entry which is preliminary data.</text>
</comment>
<keyword evidence="4" id="KW-1185">Reference proteome</keyword>
<evidence type="ECO:0000256" key="1">
    <source>
        <dbReference type="ARBA" id="ARBA00023002"/>
    </source>
</evidence>
<dbReference type="EMBL" id="BAABEO010000034">
    <property type="protein sequence ID" value="GAA3702307.1"/>
    <property type="molecule type" value="Genomic_DNA"/>
</dbReference>
<keyword evidence="1" id="KW-0560">Oxidoreductase</keyword>
<dbReference type="Proteomes" id="UP001500752">
    <property type="component" value="Unassembled WGS sequence"/>
</dbReference>
<protein>
    <submittedName>
        <fullName evidence="3">FAD-dependent monooxygenase</fullName>
    </submittedName>
</protein>
<dbReference type="InterPro" id="IPR036188">
    <property type="entry name" value="FAD/NAD-bd_sf"/>
</dbReference>